<evidence type="ECO:0000313" key="2">
    <source>
        <dbReference type="Proteomes" id="UP000002366"/>
    </source>
</evidence>
<accession>D5EHE9</accession>
<protein>
    <submittedName>
        <fullName evidence="1">Uncharacterized protein</fullName>
    </submittedName>
</protein>
<dbReference type="STRING" id="572547.Amico_1868"/>
<sequence>MSGTTAISRAVLLVFLVIYSPLSDRSEAMELIALGSWSSLVIGASASGGRGMRESDPSIISLAVVNARGQDAQWNVEAKLVEGTLLPEGVQIWIRRTDGGMGAGWVRGGTSYQIVEPAGTTLFTGVGDRNRICLQLKVTGITSETPKGVYAPHIAFTVVDL</sequence>
<reference evidence="1 2" key="1">
    <citation type="journal article" date="2010" name="Stand. Genomic Sci.">
        <title>Complete genome sequence of Aminobacterium colombiense type strain (ALA-1).</title>
        <authorList>
            <person name="Chertkov O."/>
            <person name="Sikorski J."/>
            <person name="Brambilla E."/>
            <person name="Lapidus A."/>
            <person name="Copeland A."/>
            <person name="Glavina Del Rio T."/>
            <person name="Nolan M."/>
            <person name="Lucas S."/>
            <person name="Tice H."/>
            <person name="Cheng J.F."/>
            <person name="Han C."/>
            <person name="Detter J.C."/>
            <person name="Bruce D."/>
            <person name="Tapia R."/>
            <person name="Goodwin L."/>
            <person name="Pitluck S."/>
            <person name="Liolios K."/>
            <person name="Ivanova N."/>
            <person name="Mavromatis K."/>
            <person name="Ovchinnikova G."/>
            <person name="Pati A."/>
            <person name="Chen A."/>
            <person name="Palaniappan K."/>
            <person name="Land M."/>
            <person name="Hauser L."/>
            <person name="Chang Y.J."/>
            <person name="Jeffries C.D."/>
            <person name="Spring S."/>
            <person name="Rohde M."/>
            <person name="Goker M."/>
            <person name="Bristow J."/>
            <person name="Eisen J.A."/>
            <person name="Markowitz V."/>
            <person name="Hugenholtz P."/>
            <person name="Kyrpides N.C."/>
            <person name="Klenk H.P."/>
        </authorList>
    </citation>
    <scope>NUCLEOTIDE SEQUENCE [LARGE SCALE GENOMIC DNA]</scope>
    <source>
        <strain evidence="2">DSM 12261 / ALA-1</strain>
    </source>
</reference>
<organism evidence="1 2">
    <name type="scientific">Aminobacterium colombiense (strain DSM 12261 / ALA-1)</name>
    <dbReference type="NCBI Taxonomy" id="572547"/>
    <lineage>
        <taxon>Bacteria</taxon>
        <taxon>Thermotogati</taxon>
        <taxon>Synergistota</taxon>
        <taxon>Synergistia</taxon>
        <taxon>Synergistales</taxon>
        <taxon>Aminobacteriaceae</taxon>
        <taxon>Aminobacterium</taxon>
    </lineage>
</organism>
<dbReference type="AlphaFoldDB" id="D5EHE9"/>
<dbReference type="EMBL" id="CP001997">
    <property type="protein sequence ID" value="ADE57981.1"/>
    <property type="molecule type" value="Genomic_DNA"/>
</dbReference>
<dbReference type="OrthoDB" id="4568at2"/>
<dbReference type="Proteomes" id="UP000002366">
    <property type="component" value="Chromosome"/>
</dbReference>
<keyword evidence="2" id="KW-1185">Reference proteome</keyword>
<dbReference type="eggNOG" id="ENOG503361V">
    <property type="taxonomic scope" value="Bacteria"/>
</dbReference>
<gene>
    <name evidence="1" type="ordered locus">Amico_1868</name>
</gene>
<proteinExistence type="predicted"/>
<dbReference type="HOGENOM" id="CLU_1640254_0_0_0"/>
<dbReference type="RefSeq" id="WP_013049243.1">
    <property type="nucleotide sequence ID" value="NC_014011.1"/>
</dbReference>
<name>D5EHE9_AMICL</name>
<evidence type="ECO:0000313" key="1">
    <source>
        <dbReference type="EMBL" id="ADE57981.1"/>
    </source>
</evidence>
<dbReference type="KEGG" id="aco:Amico_1868"/>